<dbReference type="RefSeq" id="WP_345925394.1">
    <property type="nucleotide sequence ID" value="NZ_JBDIVF010000002.1"/>
</dbReference>
<sequence length="353" mass="37969">MRIAIGLGCDRGTPQATLARAVDEALARSGFAEAEVVAAASITLKADEPGLCGLARSRGWPLRFYPAELLMEVAVPNPSETVRRYTGTPSVSEAAALLAAQAEDASALIVEKHRLKGLDGRNATVSIARANPHRGLFNAAERQAAQRVLAARRDMRHFQPGCLIDDATRERLQIALMQAPSVGLMQPWRVLRITDPVLRERLAAIVIRECEETARAMGEREAAFRALKVEGVREAAELWAVVLAPDDGTLFGRRTMPDEMAWCSVGAAVQNLWLAARAENLGLGWVSLFDPQALADALGLPPGAMPLGLLCIGPVAAFYPGPMLTLAGWRSPREASALFGENRWAFAAPEHTG</sequence>
<dbReference type="InterPro" id="IPR002750">
    <property type="entry name" value="CobE/GbiG_C"/>
</dbReference>
<dbReference type="InterPro" id="IPR029479">
    <property type="entry name" value="Nitroreductase"/>
</dbReference>
<dbReference type="Pfam" id="PF01890">
    <property type="entry name" value="CbiG_C"/>
    <property type="match status" value="1"/>
</dbReference>
<comment type="caution">
    <text evidence="3">The sequence shown here is derived from an EMBL/GenBank/DDBJ whole genome shotgun (WGS) entry which is preliminary data.</text>
</comment>
<dbReference type="SUPFAM" id="SSF55469">
    <property type="entry name" value="FMN-dependent nitroreductase-like"/>
    <property type="match status" value="1"/>
</dbReference>
<dbReference type="GO" id="GO:0102919">
    <property type="term" value="F:5,6-dimethylbenzimidazole synthase activity"/>
    <property type="evidence" value="ECO:0007669"/>
    <property type="project" value="UniProtKB-EC"/>
</dbReference>
<evidence type="ECO:0000259" key="1">
    <source>
        <dbReference type="Pfam" id="PF00881"/>
    </source>
</evidence>
<name>A0ABV2CNL5_9RHOO</name>
<dbReference type="Gene3D" id="3.30.420.180">
    <property type="entry name" value="CobE/GbiG C-terminal domain"/>
    <property type="match status" value="1"/>
</dbReference>
<dbReference type="InterPro" id="IPR000415">
    <property type="entry name" value="Nitroreductase-like"/>
</dbReference>
<dbReference type="InterPro" id="IPR052553">
    <property type="entry name" value="CbiG_hydrolase"/>
</dbReference>
<keyword evidence="3" id="KW-0560">Oxidoreductase</keyword>
<dbReference type="EC" id="1.13.11.79" evidence="3"/>
<reference evidence="3 4" key="1">
    <citation type="submission" date="2024-07" db="EMBL/GenBank/DDBJ databases">
        <title>Uliginosibacterium paludis KCTC:42655.</title>
        <authorList>
            <person name="Kim M.K."/>
        </authorList>
    </citation>
    <scope>NUCLEOTIDE SEQUENCE [LARGE SCALE GENOMIC DNA]</scope>
    <source>
        <strain evidence="3 4">KCTC 42655</strain>
    </source>
</reference>
<proteinExistence type="predicted"/>
<dbReference type="NCBIfam" id="TIGR02476">
    <property type="entry name" value="BluB"/>
    <property type="match status" value="1"/>
</dbReference>
<accession>A0ABV2CNL5</accession>
<evidence type="ECO:0000259" key="2">
    <source>
        <dbReference type="Pfam" id="PF01890"/>
    </source>
</evidence>
<keyword evidence="4" id="KW-1185">Reference proteome</keyword>
<dbReference type="Proteomes" id="UP001548590">
    <property type="component" value="Unassembled WGS sequence"/>
</dbReference>
<evidence type="ECO:0000313" key="3">
    <source>
        <dbReference type="EMBL" id="MET1489487.1"/>
    </source>
</evidence>
<gene>
    <name evidence="3" type="primary">bluB</name>
    <name evidence="3" type="ORF">ABVT11_06580</name>
</gene>
<dbReference type="PANTHER" id="PTHR37477">
    <property type="entry name" value="COBALT-PRECORRIN-5A HYDROLASE"/>
    <property type="match status" value="1"/>
</dbReference>
<evidence type="ECO:0000313" key="4">
    <source>
        <dbReference type="Proteomes" id="UP001548590"/>
    </source>
</evidence>
<organism evidence="3 4">
    <name type="scientific">Uliginosibacterium paludis</name>
    <dbReference type="NCBI Taxonomy" id="1615952"/>
    <lineage>
        <taxon>Bacteria</taxon>
        <taxon>Pseudomonadati</taxon>
        <taxon>Pseudomonadota</taxon>
        <taxon>Betaproteobacteria</taxon>
        <taxon>Rhodocyclales</taxon>
        <taxon>Zoogloeaceae</taxon>
        <taxon>Uliginosibacterium</taxon>
    </lineage>
</organism>
<dbReference type="PANTHER" id="PTHR37477:SF1">
    <property type="entry name" value="COBALT-PRECORRIN-5A HYDROLASE"/>
    <property type="match status" value="1"/>
</dbReference>
<dbReference type="Gene3D" id="3.40.109.10">
    <property type="entry name" value="NADH Oxidase"/>
    <property type="match status" value="1"/>
</dbReference>
<dbReference type="InterPro" id="IPR036518">
    <property type="entry name" value="CobE/GbiG_C_sf"/>
</dbReference>
<feature type="domain" description="Nitroreductase" evidence="1">
    <location>
        <begin position="150"/>
        <end position="313"/>
    </location>
</feature>
<protein>
    <submittedName>
        <fullName evidence="3">5,6-dimethylbenzimidazole synthase</fullName>
        <ecNumber evidence="3">1.13.11.79</ecNumber>
    </submittedName>
</protein>
<feature type="domain" description="CobE/GbiG C-terminal" evidence="2">
    <location>
        <begin position="3"/>
        <end position="128"/>
    </location>
</feature>
<dbReference type="EMBL" id="JBEWLZ010000003">
    <property type="protein sequence ID" value="MET1489487.1"/>
    <property type="molecule type" value="Genomic_DNA"/>
</dbReference>
<dbReference type="SUPFAM" id="SSF159664">
    <property type="entry name" value="CobE/GbiG C-terminal domain-like"/>
    <property type="match status" value="1"/>
</dbReference>
<dbReference type="Pfam" id="PF00881">
    <property type="entry name" value="Nitroreductase"/>
    <property type="match status" value="1"/>
</dbReference>
<dbReference type="InterPro" id="IPR012825">
    <property type="entry name" value="BluB"/>
</dbReference>